<gene>
    <name evidence="1" type="primary">30</name>
    <name evidence="1" type="ORF">SEA_SCHMIDT_30</name>
</gene>
<dbReference type="KEGG" id="vg:63911709"/>
<evidence type="ECO:0000313" key="2">
    <source>
        <dbReference type="Proteomes" id="UP000262719"/>
    </source>
</evidence>
<protein>
    <submittedName>
        <fullName evidence="1">Uncharacterized protein</fullName>
    </submittedName>
</protein>
<sequence>MAYSIKFRAEFSQGETEVRGSARFYRFASIVRAGEYGNWISWHQTRQAAEKRVSAELSRAEQARETGTVRGLFDPKVCAAVESAEIVATDYDVKDTRAEWQHMDKLAESGVITPGEWETFVGKVNAKRGA</sequence>
<dbReference type="RefSeq" id="YP_010050970.1">
    <property type="nucleotide sequence ID" value="NC_054436.1"/>
</dbReference>
<dbReference type="GeneID" id="63911709"/>
<evidence type="ECO:0000313" key="1">
    <source>
        <dbReference type="EMBL" id="AXQ65152.1"/>
    </source>
</evidence>
<dbReference type="EMBL" id="MH651189">
    <property type="protein sequence ID" value="AXQ65152.1"/>
    <property type="molecule type" value="Genomic_DNA"/>
</dbReference>
<accession>A0A385E2S2</accession>
<proteinExistence type="predicted"/>
<organism evidence="1 2">
    <name type="scientific">Gordonia phage Schmidt</name>
    <dbReference type="NCBI Taxonomy" id="2301697"/>
    <lineage>
        <taxon>Viruses</taxon>
        <taxon>Duplodnaviria</taxon>
        <taxon>Heunggongvirae</taxon>
        <taxon>Uroviricota</taxon>
        <taxon>Caudoviricetes</taxon>
        <taxon>Ruthgordonvirinae</taxon>
        <taxon>Schmidtvirus</taxon>
        <taxon>Schmidtvirus schmidt</taxon>
    </lineage>
</organism>
<keyword evidence="2" id="KW-1185">Reference proteome</keyword>
<name>A0A385E2S2_9CAUD</name>
<dbReference type="Proteomes" id="UP000262719">
    <property type="component" value="Segment"/>
</dbReference>
<reference evidence="1 2" key="1">
    <citation type="submission" date="2018-07" db="EMBL/GenBank/DDBJ databases">
        <authorList>
            <person name="Roberston F.H."/>
            <person name="Ghiringhelli B.C."/>
            <person name="Garcia S."/>
            <person name="Henry S."/>
            <person name="Naegele L."/>
            <person name="Slowan-Pomeroy T."/>
            <person name="Briggs L.A."/>
            <person name="Warner M.H."/>
            <person name="Garlena R.A."/>
            <person name="Russell D.A."/>
            <person name="Pope W.H."/>
            <person name="Jacobs-Sera D."/>
            <person name="Hatfull G.F."/>
        </authorList>
    </citation>
    <scope>NUCLEOTIDE SEQUENCE [LARGE SCALE GENOMIC DNA]</scope>
</reference>